<dbReference type="Gene3D" id="2.130.10.10">
    <property type="entry name" value="YVTN repeat-like/Quinoprotein amine dehydrogenase"/>
    <property type="match status" value="3"/>
</dbReference>
<sequence>MTKIAIFTIGQGDFKTGFPMGLEIREEGGNPLSEVMGKLPPSSRIPELYQIWQCAFINIKFVTSRMDVPKGTAKVAVPPTKEPLEKCQTSQEELKKSFKDWLNSESRELQKMRETFFTHLPDQFEEIRVFIQTSDPGLKKLPWNEWDIFERYTYAEIALVPPEYSRINLAPDAIAREQVRILAILSTAEDLNLKEEKQKLEGLPHAETFFPNPHEPAEIYDALQHEMGWDILFFAGHSSSSKMGETGEFFIRRDYGLSINSLKISLRKALSRGLQLAIFNSCDGLGLATELAGLNIPQVIVMREPVPGDFAVAFIKKFLQAFSEGKSLYVALKQAKDSLECWNKKYPGVCWLPILCQNPAQPPFTWPKLLKLPETRPVLVSPLLKPTPIWQEVKTLTGHLAGVKSVAVSPDGRMIASGSFDQTIKLWDLHRGELKKTLKGHTATVTSVQFSTEGILASASFFPDGTIKLWEVEGEQNKVELKTTLRGNDWVGLAIWSIAFNRDGKYIASGHNVDSTIKVWDIHREKIIATLRGHVWAVSQVIFHPKDGSIISSSLDGTIKIWDPEQGQLIHTLVGPSGWLSPAQAWFSRDVEVYSLALSSDGEILASGGTEDVIKIWRWGDRQLQQTLKGHSDTIQAVAIAPDGKTLASGGRDHTIRIWDLTTGKTQQTLGHSDSVNSLAFSLDGQTLISGSQDKTIKIWRWFPQGSSPL</sequence>
<evidence type="ECO:0000259" key="4">
    <source>
        <dbReference type="Pfam" id="PF12770"/>
    </source>
</evidence>
<dbReference type="CDD" id="cd00200">
    <property type="entry name" value="WD40"/>
    <property type="match status" value="1"/>
</dbReference>
<feature type="repeat" description="WD" evidence="3">
    <location>
        <begin position="396"/>
        <end position="437"/>
    </location>
</feature>
<feature type="repeat" description="WD" evidence="3">
    <location>
        <begin position="438"/>
        <end position="480"/>
    </location>
</feature>
<dbReference type="SMART" id="SM00320">
    <property type="entry name" value="WD40"/>
    <property type="match status" value="7"/>
</dbReference>
<dbReference type="RefSeq" id="WP_261236355.1">
    <property type="nucleotide sequence ID" value="NZ_JAMXFA010000026.1"/>
</dbReference>
<dbReference type="InterPro" id="IPR024983">
    <property type="entry name" value="CHAT_dom"/>
</dbReference>
<dbReference type="EMBL" id="JAMXFA010000026">
    <property type="protein sequence ID" value="MCT7979668.1"/>
    <property type="molecule type" value="Genomic_DNA"/>
</dbReference>
<feature type="repeat" description="WD" evidence="3">
    <location>
        <begin position="628"/>
        <end position="669"/>
    </location>
</feature>
<dbReference type="PROSITE" id="PS50294">
    <property type="entry name" value="WD_REPEATS_REGION"/>
    <property type="match status" value="4"/>
</dbReference>
<name>A0ABT2NAE7_9CYAN</name>
<organism evidence="5 6">
    <name type="scientific">Laspinema olomoucense D3b</name>
    <dbReference type="NCBI Taxonomy" id="2953688"/>
    <lineage>
        <taxon>Bacteria</taxon>
        <taxon>Bacillati</taxon>
        <taxon>Cyanobacteriota</taxon>
        <taxon>Cyanophyceae</taxon>
        <taxon>Oscillatoriophycideae</taxon>
        <taxon>Oscillatoriales</taxon>
        <taxon>Laspinemataceae</taxon>
        <taxon>Laspinema</taxon>
        <taxon>Laspinema olomoucense</taxon>
    </lineage>
</organism>
<keyword evidence="2" id="KW-0677">Repeat</keyword>
<gene>
    <name evidence="5" type="ORF">NG792_18280</name>
</gene>
<dbReference type="InterPro" id="IPR001680">
    <property type="entry name" value="WD40_rpt"/>
</dbReference>
<feature type="repeat" description="WD" evidence="3">
    <location>
        <begin position="531"/>
        <end position="572"/>
    </location>
</feature>
<accession>A0ABT2NAE7</accession>
<comment type="caution">
    <text evidence="5">The sequence shown here is derived from an EMBL/GenBank/DDBJ whole genome shotgun (WGS) entry which is preliminary data.</text>
</comment>
<feature type="repeat" description="WD" evidence="3">
    <location>
        <begin position="593"/>
        <end position="617"/>
    </location>
</feature>
<dbReference type="InterPro" id="IPR036322">
    <property type="entry name" value="WD40_repeat_dom_sf"/>
</dbReference>
<dbReference type="PANTHER" id="PTHR22847:SF637">
    <property type="entry name" value="WD REPEAT DOMAIN 5B"/>
    <property type="match status" value="1"/>
</dbReference>
<dbReference type="Proteomes" id="UP001525961">
    <property type="component" value="Unassembled WGS sequence"/>
</dbReference>
<keyword evidence="1 3" id="KW-0853">WD repeat</keyword>
<protein>
    <submittedName>
        <fullName evidence="5">CHAT domain-containing protein</fullName>
    </submittedName>
</protein>
<dbReference type="PROSITE" id="PS00678">
    <property type="entry name" value="WD_REPEATS_1"/>
    <property type="match status" value="2"/>
</dbReference>
<evidence type="ECO:0000256" key="3">
    <source>
        <dbReference type="PROSITE-ProRule" id="PRU00221"/>
    </source>
</evidence>
<evidence type="ECO:0000313" key="5">
    <source>
        <dbReference type="EMBL" id="MCT7979668.1"/>
    </source>
</evidence>
<keyword evidence="6" id="KW-1185">Reference proteome</keyword>
<feature type="domain" description="CHAT" evidence="4">
    <location>
        <begin position="203"/>
        <end position="339"/>
    </location>
</feature>
<dbReference type="PRINTS" id="PR00320">
    <property type="entry name" value="GPROTEINBRPT"/>
</dbReference>
<dbReference type="Pfam" id="PF12770">
    <property type="entry name" value="CHAT"/>
    <property type="match status" value="1"/>
</dbReference>
<evidence type="ECO:0000256" key="2">
    <source>
        <dbReference type="ARBA" id="ARBA00022737"/>
    </source>
</evidence>
<dbReference type="PROSITE" id="PS50082">
    <property type="entry name" value="WD_REPEATS_2"/>
    <property type="match status" value="6"/>
</dbReference>
<evidence type="ECO:0000313" key="6">
    <source>
        <dbReference type="Proteomes" id="UP001525961"/>
    </source>
</evidence>
<dbReference type="InterPro" id="IPR019775">
    <property type="entry name" value="WD40_repeat_CS"/>
</dbReference>
<reference evidence="5 6" key="1">
    <citation type="journal article" date="2022" name="Front. Microbiol.">
        <title>High genomic differentiation and limited gene flow indicate recent cryptic speciation within the genus Laspinema (cyanobacteria).</title>
        <authorList>
            <person name="Stanojkovic A."/>
            <person name="Skoupy S."/>
            <person name="Skaloud P."/>
            <person name="Dvorak P."/>
        </authorList>
    </citation>
    <scope>NUCLEOTIDE SEQUENCE [LARGE SCALE GENOMIC DNA]</scope>
    <source>
        <strain evidence="5 6">D3b</strain>
    </source>
</reference>
<proteinExistence type="predicted"/>
<dbReference type="InterPro" id="IPR015943">
    <property type="entry name" value="WD40/YVTN_repeat-like_dom_sf"/>
</dbReference>
<evidence type="ECO:0000256" key="1">
    <source>
        <dbReference type="ARBA" id="ARBA00022574"/>
    </source>
</evidence>
<feature type="repeat" description="WD" evidence="3">
    <location>
        <begin position="669"/>
        <end position="700"/>
    </location>
</feature>
<dbReference type="Pfam" id="PF00400">
    <property type="entry name" value="WD40"/>
    <property type="match status" value="7"/>
</dbReference>
<dbReference type="SUPFAM" id="SSF50978">
    <property type="entry name" value="WD40 repeat-like"/>
    <property type="match status" value="1"/>
</dbReference>
<dbReference type="PANTHER" id="PTHR22847">
    <property type="entry name" value="WD40 REPEAT PROTEIN"/>
    <property type="match status" value="1"/>
</dbReference>
<dbReference type="InterPro" id="IPR020472">
    <property type="entry name" value="WD40_PAC1"/>
</dbReference>